<comment type="subcellular location">
    <subcellularLocation>
        <location evidence="1 8">Nucleus</location>
    </subcellularLocation>
</comment>
<evidence type="ECO:0000259" key="10">
    <source>
        <dbReference type="PROSITE" id="PS50071"/>
    </source>
</evidence>
<evidence type="ECO:0000256" key="4">
    <source>
        <dbReference type="ARBA" id="ARBA00023125"/>
    </source>
</evidence>
<dbReference type="GO" id="GO:0006355">
    <property type="term" value="P:regulation of DNA-templated transcription"/>
    <property type="evidence" value="ECO:0007669"/>
    <property type="project" value="InterPro"/>
</dbReference>
<dbReference type="Gene3D" id="1.10.10.60">
    <property type="entry name" value="Homeodomain-like"/>
    <property type="match status" value="1"/>
</dbReference>
<dbReference type="PANTHER" id="PTHR11850">
    <property type="entry name" value="HOMEOBOX PROTEIN TRANSCRIPTION FACTORS"/>
    <property type="match status" value="1"/>
</dbReference>
<dbReference type="FunFam" id="1.10.10.60:FF:000083">
    <property type="entry name" value="BEL1-like homeodomain protein 4"/>
    <property type="match status" value="1"/>
</dbReference>
<keyword evidence="6" id="KW-0804">Transcription</keyword>
<keyword evidence="4 8" id="KW-0238">DNA-binding</keyword>
<proteinExistence type="inferred from homology"/>
<dbReference type="SMART" id="SM00574">
    <property type="entry name" value="POX"/>
    <property type="match status" value="1"/>
</dbReference>
<dbReference type="GO" id="GO:0005634">
    <property type="term" value="C:nucleus"/>
    <property type="evidence" value="ECO:0007669"/>
    <property type="project" value="UniProtKB-SubCell"/>
</dbReference>
<evidence type="ECO:0000256" key="7">
    <source>
        <dbReference type="ARBA" id="ARBA00023242"/>
    </source>
</evidence>
<evidence type="ECO:0000256" key="9">
    <source>
        <dbReference type="SAM" id="MobiDB-lite"/>
    </source>
</evidence>
<comment type="caution">
    <text evidence="11">The sequence shown here is derived from an EMBL/GenBank/DDBJ whole genome shotgun (WGS) entry which is preliminary data.</text>
</comment>
<dbReference type="Proteomes" id="UP001222027">
    <property type="component" value="Unassembled WGS sequence"/>
</dbReference>
<evidence type="ECO:0000256" key="5">
    <source>
        <dbReference type="ARBA" id="ARBA00023155"/>
    </source>
</evidence>
<dbReference type="SMART" id="SM00389">
    <property type="entry name" value="HOX"/>
    <property type="match status" value="1"/>
</dbReference>
<feature type="region of interest" description="Disordered" evidence="9">
    <location>
        <begin position="404"/>
        <end position="431"/>
    </location>
</feature>
<evidence type="ECO:0000313" key="12">
    <source>
        <dbReference type="Proteomes" id="UP001222027"/>
    </source>
</evidence>
<evidence type="ECO:0000256" key="8">
    <source>
        <dbReference type="PROSITE-ProRule" id="PRU00108"/>
    </source>
</evidence>
<dbReference type="InterPro" id="IPR006563">
    <property type="entry name" value="POX_dom"/>
</dbReference>
<evidence type="ECO:0000256" key="6">
    <source>
        <dbReference type="ARBA" id="ARBA00023163"/>
    </source>
</evidence>
<dbReference type="Pfam" id="PF07526">
    <property type="entry name" value="POX"/>
    <property type="match status" value="1"/>
</dbReference>
<keyword evidence="12" id="KW-1185">Reference proteome</keyword>
<dbReference type="GO" id="GO:0003677">
    <property type="term" value="F:DNA binding"/>
    <property type="evidence" value="ECO:0007669"/>
    <property type="project" value="UniProtKB-UniRule"/>
</dbReference>
<organism evidence="11 12">
    <name type="scientific">Ensete ventricosum</name>
    <name type="common">Abyssinian banana</name>
    <name type="synonym">Musa ensete</name>
    <dbReference type="NCBI Taxonomy" id="4639"/>
    <lineage>
        <taxon>Eukaryota</taxon>
        <taxon>Viridiplantae</taxon>
        <taxon>Streptophyta</taxon>
        <taxon>Embryophyta</taxon>
        <taxon>Tracheophyta</taxon>
        <taxon>Spermatophyta</taxon>
        <taxon>Magnoliopsida</taxon>
        <taxon>Liliopsida</taxon>
        <taxon>Zingiberales</taxon>
        <taxon>Musaceae</taxon>
        <taxon>Ensete</taxon>
    </lineage>
</organism>
<dbReference type="AlphaFoldDB" id="A0AAV8QAL3"/>
<evidence type="ECO:0000256" key="1">
    <source>
        <dbReference type="ARBA" id="ARBA00004123"/>
    </source>
</evidence>
<keyword evidence="5 8" id="KW-0371">Homeobox</keyword>
<gene>
    <name evidence="11" type="ORF">OPV22_028487</name>
</gene>
<dbReference type="EMBL" id="JAQQAF010000008">
    <property type="protein sequence ID" value="KAJ8465935.1"/>
    <property type="molecule type" value="Genomic_DNA"/>
</dbReference>
<evidence type="ECO:0000313" key="11">
    <source>
        <dbReference type="EMBL" id="KAJ8465935.1"/>
    </source>
</evidence>
<dbReference type="InterPro" id="IPR008422">
    <property type="entry name" value="KN_HD"/>
</dbReference>
<dbReference type="PROSITE" id="PS50071">
    <property type="entry name" value="HOMEOBOX_2"/>
    <property type="match status" value="1"/>
</dbReference>
<dbReference type="Pfam" id="PF05920">
    <property type="entry name" value="Homeobox_KN"/>
    <property type="match status" value="1"/>
</dbReference>
<comment type="similarity">
    <text evidence="2">Belongs to the TALE/BELL homeobox family.</text>
</comment>
<protein>
    <recommendedName>
        <fullName evidence="10">Homeobox domain-containing protein</fullName>
    </recommendedName>
</protein>
<dbReference type="InterPro" id="IPR009057">
    <property type="entry name" value="Homeodomain-like_sf"/>
</dbReference>
<dbReference type="CDD" id="cd00086">
    <property type="entry name" value="homeodomain"/>
    <property type="match status" value="1"/>
</dbReference>
<feature type="DNA-binding region" description="Homeobox" evidence="8">
    <location>
        <begin position="332"/>
        <end position="394"/>
    </location>
</feature>
<evidence type="ECO:0000256" key="3">
    <source>
        <dbReference type="ARBA" id="ARBA00023015"/>
    </source>
</evidence>
<keyword evidence="3" id="KW-0805">Transcription regulation</keyword>
<evidence type="ECO:0000256" key="2">
    <source>
        <dbReference type="ARBA" id="ARBA00006454"/>
    </source>
</evidence>
<feature type="domain" description="Homeobox" evidence="10">
    <location>
        <begin position="330"/>
        <end position="393"/>
    </location>
</feature>
<dbReference type="InterPro" id="IPR001356">
    <property type="entry name" value="HD"/>
</dbReference>
<name>A0AAV8QAL3_ENSVE</name>
<dbReference type="InterPro" id="IPR050224">
    <property type="entry name" value="TALE_homeobox"/>
</dbReference>
<sequence length="559" mass="62888">MLLRECSSKSFCVMAHQSHYSEFSTGVDATMQGFDHHHDLLGFQAGMETLGGFPPKQQSWRLAGGFPPRDFPEASNKHRPSASSWPVEDSSLGSLFSWEGRVSVPFLNVRHSDAVAVPQPPQQRVPGDRLQIGAAYPQQQQQFFVQDGRVGFHPQQPLQLRNSKFLRPAQELLSEFCSLRGEISSKRRPNKSSLEDEGKASLSSSWNQSLHSMDLLELQKIKARLLSMLEEVDKRYRKYCEQMRTVTASFEVVAGKEAARVYSALASRAMSRHFRCLRDGIVGQIRAAKKAMGEKDPTAAGTTRGETPRLKVLDKCIRQQKAFQQGTMEQPPWRPQRGLPERAVSILRAWLFEHFLHPYPSDVDKHILARQTGLSRSQVSNWFINARVRLWKPMVEEMYLEETKELDNQSNQAANGPEDSDNPNSNLSFDQKPLPAQLLVDSESLSSIINSSHHGHQRNDLISSTHHQDFGVVGGLDFSYNSCSSDNSRAGVSLTLGLQQHNGEGMNFSLLPNSQPSLVFSRETIDEDQQAHFSILDGEAENLRYRNLMGAQLLHDLAR</sequence>
<dbReference type="SUPFAM" id="SSF46689">
    <property type="entry name" value="Homeodomain-like"/>
    <property type="match status" value="1"/>
</dbReference>
<reference evidence="11 12" key="1">
    <citation type="submission" date="2022-12" db="EMBL/GenBank/DDBJ databases">
        <title>Chromosome-scale assembly of the Ensete ventricosum genome.</title>
        <authorList>
            <person name="Dussert Y."/>
            <person name="Stocks J."/>
            <person name="Wendawek A."/>
            <person name="Woldeyes F."/>
            <person name="Nichols R.A."/>
            <person name="Borrell J.S."/>
        </authorList>
    </citation>
    <scope>NUCLEOTIDE SEQUENCE [LARGE SCALE GENOMIC DNA]</scope>
    <source>
        <strain evidence="12">cv. Maze</strain>
        <tissue evidence="11">Seeds</tissue>
    </source>
</reference>
<keyword evidence="7 8" id="KW-0539">Nucleus</keyword>
<accession>A0AAV8QAL3</accession>